<keyword evidence="3" id="KW-1185">Reference proteome</keyword>
<dbReference type="RefSeq" id="XP_012192236.1">
    <property type="nucleotide sequence ID" value="XM_012336846.1"/>
</dbReference>
<evidence type="ECO:0000313" key="2">
    <source>
        <dbReference type="EMBL" id="GAC98649.1"/>
    </source>
</evidence>
<dbReference type="EMBL" id="DF238821">
    <property type="protein sequence ID" value="GAC98649.1"/>
    <property type="molecule type" value="Genomic_DNA"/>
</dbReference>
<evidence type="ECO:0000256" key="1">
    <source>
        <dbReference type="SAM" id="MobiDB-lite"/>
    </source>
</evidence>
<dbReference type="Proteomes" id="UP000014071">
    <property type="component" value="Unassembled WGS sequence"/>
</dbReference>
<accession>R9PBC0</accession>
<dbReference type="AlphaFoldDB" id="R9PBC0"/>
<feature type="region of interest" description="Disordered" evidence="1">
    <location>
        <begin position="1"/>
        <end position="25"/>
    </location>
</feature>
<proteinExistence type="predicted"/>
<organism evidence="2 3">
    <name type="scientific">Pseudozyma hubeiensis (strain SY62)</name>
    <name type="common">Yeast</name>
    <dbReference type="NCBI Taxonomy" id="1305764"/>
    <lineage>
        <taxon>Eukaryota</taxon>
        <taxon>Fungi</taxon>
        <taxon>Dikarya</taxon>
        <taxon>Basidiomycota</taxon>
        <taxon>Ustilaginomycotina</taxon>
        <taxon>Ustilaginomycetes</taxon>
        <taxon>Ustilaginales</taxon>
        <taxon>Ustilaginaceae</taxon>
        <taxon>Pseudozyma</taxon>
    </lineage>
</organism>
<name>R9PBC0_PSEHS</name>
<protein>
    <submittedName>
        <fullName evidence="2">Uncharacterized protein</fullName>
    </submittedName>
</protein>
<dbReference type="GeneID" id="24111515"/>
<evidence type="ECO:0000313" key="3">
    <source>
        <dbReference type="Proteomes" id="UP000014071"/>
    </source>
</evidence>
<reference evidence="3" key="1">
    <citation type="journal article" date="2013" name="Genome Announc.">
        <title>Draft genome sequence of the basidiomycetous yeast-like fungus Pseudozyma hubeiensis SY62, which produces an abundant amount of the biosurfactant mannosylerythritol lipids.</title>
        <authorList>
            <person name="Konishi M."/>
            <person name="Hatada Y."/>
            <person name="Horiuchi J."/>
        </authorList>
    </citation>
    <scope>NUCLEOTIDE SEQUENCE [LARGE SCALE GENOMIC DNA]</scope>
    <source>
        <strain evidence="3">SY62</strain>
    </source>
</reference>
<dbReference type="HOGENOM" id="CLU_1866019_0_0_1"/>
<gene>
    <name evidence="2" type="ORF">PHSY_006243</name>
</gene>
<sequence length="137" mass="15122">MSSSSDFHDFGSVSGRTCSGRRGSDASTRRYDMVCAACGICTLMVSSDSYEIGLSAFRIEVGRNFDSEFGNPVPRSHVGTQKWRDSRSKIFPDLPWSSRAIEKQTRTTLLRSSTLSSSFLELPDTLSSSKPCHREAP</sequence>